<reference evidence="7" key="1">
    <citation type="submission" date="2021-02" db="EMBL/GenBank/DDBJ databases">
        <authorList>
            <person name="Nowell W R."/>
        </authorList>
    </citation>
    <scope>NUCLEOTIDE SEQUENCE</scope>
</reference>
<protein>
    <recommendedName>
        <fullName evidence="10">UNC93-like protein</fullName>
    </recommendedName>
</protein>
<evidence type="ECO:0000256" key="5">
    <source>
        <dbReference type="ARBA" id="ARBA00023136"/>
    </source>
</evidence>
<evidence type="ECO:0000256" key="2">
    <source>
        <dbReference type="ARBA" id="ARBA00009172"/>
    </source>
</evidence>
<feature type="transmembrane region" description="Helical" evidence="6">
    <location>
        <begin position="100"/>
        <end position="119"/>
    </location>
</feature>
<keyword evidence="5 6" id="KW-0472">Membrane</keyword>
<dbReference type="Proteomes" id="UP000677228">
    <property type="component" value="Unassembled WGS sequence"/>
</dbReference>
<organism evidence="7 9">
    <name type="scientific">Didymodactylos carnosus</name>
    <dbReference type="NCBI Taxonomy" id="1234261"/>
    <lineage>
        <taxon>Eukaryota</taxon>
        <taxon>Metazoa</taxon>
        <taxon>Spiralia</taxon>
        <taxon>Gnathifera</taxon>
        <taxon>Rotifera</taxon>
        <taxon>Eurotatoria</taxon>
        <taxon>Bdelloidea</taxon>
        <taxon>Philodinida</taxon>
        <taxon>Philodinidae</taxon>
        <taxon>Didymodactylos</taxon>
    </lineage>
</organism>
<dbReference type="InterPro" id="IPR051951">
    <property type="entry name" value="UNC-93_regulatory"/>
</dbReference>
<gene>
    <name evidence="7" type="ORF">OVA965_LOCUS7359</name>
    <name evidence="8" type="ORF">TMI583_LOCUS7354</name>
</gene>
<evidence type="ECO:0000256" key="4">
    <source>
        <dbReference type="ARBA" id="ARBA00022989"/>
    </source>
</evidence>
<proteinExistence type="inferred from homology"/>
<dbReference type="Pfam" id="PF05978">
    <property type="entry name" value="UNC-93"/>
    <property type="match status" value="1"/>
</dbReference>
<keyword evidence="4 6" id="KW-1133">Transmembrane helix</keyword>
<keyword evidence="3 6" id="KW-0812">Transmembrane</keyword>
<name>A0A8S2D6F9_9BILA</name>
<evidence type="ECO:0000313" key="9">
    <source>
        <dbReference type="Proteomes" id="UP000677228"/>
    </source>
</evidence>
<feature type="transmembrane region" description="Helical" evidence="6">
    <location>
        <begin position="155"/>
        <end position="178"/>
    </location>
</feature>
<dbReference type="PANTHER" id="PTHR19444:SF13">
    <property type="entry name" value="PROTEIN UNC-93 HOMOLOG A"/>
    <property type="match status" value="1"/>
</dbReference>
<dbReference type="InterPro" id="IPR036259">
    <property type="entry name" value="MFS_trans_sf"/>
</dbReference>
<dbReference type="AlphaFoldDB" id="A0A8S2D6F9"/>
<evidence type="ECO:0000256" key="1">
    <source>
        <dbReference type="ARBA" id="ARBA00004141"/>
    </source>
</evidence>
<evidence type="ECO:0000313" key="8">
    <source>
        <dbReference type="EMBL" id="CAF3640454.1"/>
    </source>
</evidence>
<dbReference type="GO" id="GO:0016020">
    <property type="term" value="C:membrane"/>
    <property type="evidence" value="ECO:0007669"/>
    <property type="project" value="UniProtKB-SubCell"/>
</dbReference>
<dbReference type="EMBL" id="CAJNOK010002333">
    <property type="protein sequence ID" value="CAF0855363.1"/>
    <property type="molecule type" value="Genomic_DNA"/>
</dbReference>
<feature type="transmembrane region" description="Helical" evidence="6">
    <location>
        <begin position="266"/>
        <end position="288"/>
    </location>
</feature>
<feature type="transmembrane region" description="Helical" evidence="6">
    <location>
        <begin position="131"/>
        <end position="149"/>
    </location>
</feature>
<evidence type="ECO:0000256" key="3">
    <source>
        <dbReference type="ARBA" id="ARBA00022692"/>
    </source>
</evidence>
<dbReference type="PANTHER" id="PTHR19444">
    <property type="entry name" value="UNC-93 RELATED"/>
    <property type="match status" value="1"/>
</dbReference>
<accession>A0A8S2D6F9</accession>
<dbReference type="EMBL" id="CAJOBA010002333">
    <property type="protein sequence ID" value="CAF3640454.1"/>
    <property type="molecule type" value="Genomic_DNA"/>
</dbReference>
<dbReference type="Proteomes" id="UP000682733">
    <property type="component" value="Unassembled WGS sequence"/>
</dbReference>
<comment type="subcellular location">
    <subcellularLocation>
        <location evidence="1">Membrane</location>
        <topology evidence="1">Multi-pass membrane protein</topology>
    </subcellularLocation>
</comment>
<dbReference type="SUPFAM" id="SSF103473">
    <property type="entry name" value="MFS general substrate transporter"/>
    <property type="match status" value="1"/>
</dbReference>
<evidence type="ECO:0000256" key="6">
    <source>
        <dbReference type="SAM" id="Phobius"/>
    </source>
</evidence>
<sequence length="335" mass="37407">MALAGADSYRHSIVDYSQFDATENINQDVLPPSISALELKLHLEKVAQLDPTTEENKRNQRKFQLTTYKNLIIICVAFLLQSVIGAIGSLQSSLNTEAQVGVNSLSIVSGTLIVSSIFLPHPIIAIFGLKWALVISHIPYLLYIGANYYPKAYLMYPASVFFGLGNPVVWKSASSYITDAGTAYAKSTKSDRDLIVNRFFSIFFMFYQSGQIWGNLISFLVLKPIELVNENATDISSNSKYDKCGAEFSVHDNDVEVVNQISRQTINILCTIYIVISACGILLLVIFLDQRRKSARDRMPVMLKQSVKLLVSTVTHLKQFNQILLIPLTDTLYCV</sequence>
<evidence type="ECO:0008006" key="10">
    <source>
        <dbReference type="Google" id="ProtNLM"/>
    </source>
</evidence>
<comment type="caution">
    <text evidence="7">The sequence shown here is derived from an EMBL/GenBank/DDBJ whole genome shotgun (WGS) entry which is preliminary data.</text>
</comment>
<comment type="similarity">
    <text evidence="2">Belongs to the unc-93 family.</text>
</comment>
<evidence type="ECO:0000313" key="7">
    <source>
        <dbReference type="EMBL" id="CAF0855363.1"/>
    </source>
</evidence>
<feature type="transmembrane region" description="Helical" evidence="6">
    <location>
        <begin position="67"/>
        <end position="88"/>
    </location>
</feature>
<feature type="transmembrane region" description="Helical" evidence="6">
    <location>
        <begin position="199"/>
        <end position="222"/>
    </location>
</feature>
<dbReference type="InterPro" id="IPR010291">
    <property type="entry name" value="Ion_channel_UNC-93"/>
</dbReference>